<dbReference type="PANTHER" id="PTHR37170">
    <property type="entry name" value="GLUTAREDOXIN-RELATED"/>
    <property type="match status" value="1"/>
</dbReference>
<feature type="domain" description="Thioredoxin-like fold" evidence="1">
    <location>
        <begin position="134"/>
        <end position="210"/>
    </location>
</feature>
<accession>A0A0N7MNX0</accession>
<dbReference type="SUPFAM" id="SSF52833">
    <property type="entry name" value="Thioredoxin-like"/>
    <property type="match status" value="2"/>
</dbReference>
<reference evidence="3 4" key="2">
    <citation type="submission" date="2015-11" db="EMBL/GenBank/DDBJ databases">
        <authorList>
            <person name="Zhang Y."/>
            <person name="Guo Z."/>
        </authorList>
    </citation>
    <scope>NUCLEOTIDE SEQUENCE [LARGE SCALE GENOMIC DNA]</scope>
    <source>
        <strain evidence="3">JGI-4</strain>
    </source>
</reference>
<dbReference type="OrthoDB" id="9806179at2"/>
<accession>A0A0P1M4J6</accession>
<dbReference type="NCBIfam" id="TIGR02187">
    <property type="entry name" value="PDO_seleno_TRX"/>
    <property type="match status" value="1"/>
</dbReference>
<dbReference type="AlphaFoldDB" id="A0A0P1M176"/>
<reference evidence="2 5" key="1">
    <citation type="submission" date="2015-11" db="EMBL/GenBank/DDBJ databases">
        <authorList>
            <person name="Varghese N."/>
        </authorList>
    </citation>
    <scope>NUCLEOTIDE SEQUENCE [LARGE SCALE GENOMIC DNA]</scope>
    <source>
        <strain evidence="2 5">JGI-8</strain>
    </source>
</reference>
<dbReference type="Proteomes" id="UP000182011">
    <property type="component" value="Unassembled WGS sequence"/>
</dbReference>
<dbReference type="Proteomes" id="UP000182200">
    <property type="component" value="Unassembled WGS sequence"/>
</dbReference>
<gene>
    <name evidence="3" type="ORF">JGI4_00997</name>
    <name evidence="2" type="ORF">JGI8_01469</name>
</gene>
<accession>A0A0N7MZ55</accession>
<dbReference type="CDD" id="cd02973">
    <property type="entry name" value="TRX_GRX_like"/>
    <property type="match status" value="1"/>
</dbReference>
<sequence>MFLDADDREELKKRFEENLANKVKLIHFTRELDCQYCRETKQLLTELAELSDKIQLEIYNFYTDEDKVREFKIDKVPATVIASENKDYGIRYFGIPSGYEFASLLSDIEMVSRGASGLSQRSIEKIKEIDVPVHIQVFVTPTCPYCPSAVHLAHQLAMENDLITADMIEAIEFPDLAEKYMVMGVPKVVMNDVYYFEGALPERHYVDKVVEAARKTKEALKQQN</sequence>
<dbReference type="InterPro" id="IPR011903">
    <property type="entry name" value="TON_0319-like"/>
</dbReference>
<accession>A0A0P1LXE1</accession>
<evidence type="ECO:0000259" key="1">
    <source>
        <dbReference type="Pfam" id="PF13192"/>
    </source>
</evidence>
<dbReference type="InterPro" id="IPR036249">
    <property type="entry name" value="Thioredoxin-like_sf"/>
</dbReference>
<evidence type="ECO:0000313" key="2">
    <source>
        <dbReference type="EMBL" id="CUS90784.1"/>
    </source>
</evidence>
<name>A0A0P1M176_9BACT</name>
<evidence type="ECO:0000313" key="5">
    <source>
        <dbReference type="Proteomes" id="UP000182200"/>
    </source>
</evidence>
<dbReference type="PANTHER" id="PTHR37170:SF1">
    <property type="entry name" value="GLUTAREDOXIN-LIKE PROTEIN"/>
    <property type="match status" value="1"/>
</dbReference>
<dbReference type="Pfam" id="PF13192">
    <property type="entry name" value="Thioredoxin_3"/>
    <property type="match status" value="2"/>
</dbReference>
<feature type="domain" description="Thioredoxin-like fold" evidence="1">
    <location>
        <begin position="33"/>
        <end position="84"/>
    </location>
</feature>
<evidence type="ECO:0000313" key="3">
    <source>
        <dbReference type="EMBL" id="CUU04366.1"/>
    </source>
</evidence>
<dbReference type="EMBL" id="CZVI01000022">
    <property type="protein sequence ID" value="CUS90784.1"/>
    <property type="molecule type" value="Genomic_DNA"/>
</dbReference>
<accession>A0A0P1M176</accession>
<dbReference type="PROSITE" id="PS51354">
    <property type="entry name" value="GLUTAREDOXIN_2"/>
    <property type="match status" value="1"/>
</dbReference>
<accession>A0A0P1M8C9</accession>
<dbReference type="EMBL" id="FAOP01000004">
    <property type="protein sequence ID" value="CUU04366.1"/>
    <property type="molecule type" value="Genomic_DNA"/>
</dbReference>
<accession>A0A0S4MZL4</accession>
<dbReference type="Gene3D" id="3.40.30.10">
    <property type="entry name" value="Glutaredoxin"/>
    <property type="match status" value="2"/>
</dbReference>
<dbReference type="STRING" id="1633631.GCA_001442925_00996"/>
<evidence type="ECO:0000313" key="4">
    <source>
        <dbReference type="Proteomes" id="UP000182011"/>
    </source>
</evidence>
<accession>A0A0P1LCP9</accession>
<proteinExistence type="predicted"/>
<protein>
    <submittedName>
        <fullName evidence="3">Glutaredoxin-like domain protein</fullName>
    </submittedName>
</protein>
<dbReference type="PROSITE" id="PS00195">
    <property type="entry name" value="GLUTAREDOXIN_1"/>
    <property type="match status" value="1"/>
</dbReference>
<dbReference type="RefSeq" id="WP_047134433.1">
    <property type="nucleotide sequence ID" value="NZ_CZVI01000022.1"/>
</dbReference>
<keyword evidence="5" id="KW-1185">Reference proteome</keyword>
<dbReference type="CDD" id="cd02975">
    <property type="entry name" value="PfPDO_like_N"/>
    <property type="match status" value="1"/>
</dbReference>
<organism evidence="3 4">
    <name type="scientific">Candidatus Kryptonium thompsonii</name>
    <dbReference type="NCBI Taxonomy" id="1633631"/>
    <lineage>
        <taxon>Bacteria</taxon>
        <taxon>Pseudomonadati</taxon>
        <taxon>Candidatus Kryptoniota</taxon>
        <taxon>Candidatus Kryptonium</taxon>
    </lineage>
</organism>
<accession>A0A0P1N018</accession>
<dbReference type="InterPro" id="IPR012336">
    <property type="entry name" value="Thioredoxin-like_fold"/>
</dbReference>
<dbReference type="InterPro" id="IPR011767">
    <property type="entry name" value="GLR_AS"/>
</dbReference>